<evidence type="ECO:0000313" key="4">
    <source>
        <dbReference type="Proteomes" id="UP001155483"/>
    </source>
</evidence>
<proteinExistence type="predicted"/>
<gene>
    <name evidence="3" type="ORF">OCK74_16935</name>
</gene>
<name>A0A9X3BI68_9BACT</name>
<reference evidence="3" key="1">
    <citation type="submission" date="2022-09" db="EMBL/GenBank/DDBJ databases">
        <authorList>
            <person name="Yuan C."/>
            <person name="Ke Z."/>
        </authorList>
    </citation>
    <scope>NUCLEOTIDE SEQUENCE</scope>
    <source>
        <strain evidence="3">LB-8</strain>
    </source>
</reference>
<dbReference type="Pfam" id="PF01266">
    <property type="entry name" value="DAO"/>
    <property type="match status" value="1"/>
</dbReference>
<dbReference type="RefSeq" id="WP_279298244.1">
    <property type="nucleotide sequence ID" value="NZ_JAOTIF010000015.1"/>
</dbReference>
<evidence type="ECO:0000256" key="1">
    <source>
        <dbReference type="SAM" id="Phobius"/>
    </source>
</evidence>
<dbReference type="Gene3D" id="3.50.50.60">
    <property type="entry name" value="FAD/NAD(P)-binding domain"/>
    <property type="match status" value="1"/>
</dbReference>
<evidence type="ECO:0000313" key="3">
    <source>
        <dbReference type="EMBL" id="MCU7550807.1"/>
    </source>
</evidence>
<protein>
    <submittedName>
        <fullName evidence="3">FAD-binding oxidoreductase</fullName>
    </submittedName>
</protein>
<dbReference type="AlphaFoldDB" id="A0A9X3BI68"/>
<keyword evidence="1" id="KW-0472">Membrane</keyword>
<dbReference type="PANTHER" id="PTHR13847">
    <property type="entry name" value="SARCOSINE DEHYDROGENASE-RELATED"/>
    <property type="match status" value="1"/>
</dbReference>
<feature type="transmembrane region" description="Helical" evidence="1">
    <location>
        <begin position="12"/>
        <end position="32"/>
    </location>
</feature>
<dbReference type="Proteomes" id="UP001155483">
    <property type="component" value="Unassembled WGS sequence"/>
</dbReference>
<keyword evidence="1" id="KW-0812">Transmembrane</keyword>
<dbReference type="GO" id="GO:0005737">
    <property type="term" value="C:cytoplasm"/>
    <property type="evidence" value="ECO:0007669"/>
    <property type="project" value="TreeGrafter"/>
</dbReference>
<keyword evidence="4" id="KW-1185">Reference proteome</keyword>
<comment type="caution">
    <text evidence="3">The sequence shown here is derived from an EMBL/GenBank/DDBJ whole genome shotgun (WGS) entry which is preliminary data.</text>
</comment>
<reference evidence="3" key="2">
    <citation type="submission" date="2023-04" db="EMBL/GenBank/DDBJ databases">
        <title>Paracnuella aquatica gen. nov., sp. nov., a member of the family Chitinophagaceae isolated from a hot spring.</title>
        <authorList>
            <person name="Wang C."/>
        </authorList>
    </citation>
    <scope>NUCLEOTIDE SEQUENCE</scope>
    <source>
        <strain evidence="3">LB-8</strain>
    </source>
</reference>
<dbReference type="SUPFAM" id="SSF51971">
    <property type="entry name" value="Nucleotide-binding domain"/>
    <property type="match status" value="1"/>
</dbReference>
<dbReference type="EMBL" id="JAOTIF010000015">
    <property type="protein sequence ID" value="MCU7550807.1"/>
    <property type="molecule type" value="Genomic_DNA"/>
</dbReference>
<dbReference type="InterPro" id="IPR006076">
    <property type="entry name" value="FAD-dep_OxRdtase"/>
</dbReference>
<accession>A0A9X3BI68</accession>
<dbReference type="InterPro" id="IPR036188">
    <property type="entry name" value="FAD/NAD-bd_sf"/>
</dbReference>
<dbReference type="PANTHER" id="PTHR13847:SF281">
    <property type="entry name" value="FAD DEPENDENT OXIDOREDUCTASE DOMAIN-CONTAINING PROTEIN"/>
    <property type="match status" value="1"/>
</dbReference>
<evidence type="ECO:0000259" key="2">
    <source>
        <dbReference type="Pfam" id="PF01266"/>
    </source>
</evidence>
<organism evidence="3 4">
    <name type="scientific">Paraflavisolibacter caeni</name>
    <dbReference type="NCBI Taxonomy" id="2982496"/>
    <lineage>
        <taxon>Bacteria</taxon>
        <taxon>Pseudomonadati</taxon>
        <taxon>Bacteroidota</taxon>
        <taxon>Chitinophagia</taxon>
        <taxon>Chitinophagales</taxon>
        <taxon>Chitinophagaceae</taxon>
        <taxon>Paraflavisolibacter</taxon>
    </lineage>
</organism>
<dbReference type="Gene3D" id="3.30.9.10">
    <property type="entry name" value="D-Amino Acid Oxidase, subunit A, domain 2"/>
    <property type="match status" value="1"/>
</dbReference>
<keyword evidence="1" id="KW-1133">Transmembrane helix</keyword>
<feature type="domain" description="FAD dependent oxidoreductase" evidence="2">
    <location>
        <begin position="15"/>
        <end position="375"/>
    </location>
</feature>
<sequence length="384" mass="43452">MISIWEKETFFAPQDVIIIGSGFVGLWCAFYLKKRAPDLKITIIERGVIPTGASNRNAGFACFGSLSELIADETQMGTDKMLQLVDMRYKGLLRIQKYFPDSKIDFERCGGYELYDEKDRMSKNELEAGVDRINSLLHPITGNKRTFRFDDEHIHLFGFGETSHLIKNGLEGSLHSGKLLQSLLQHVHSKGVQVLNNIEVKSFHPNENVIELKTNFSTSFSCKQLLICTNAYAKELLPETDIIPARGQILLTSPIQGLPWKGTFHSDQGYYYFRNFGNRVLLGGARNKAFAEEQTTELKTTELIQSELERYLEDVVLPRFKKQYVIEHRWSGIMAMGSEKMPIIQQLMPGVFCAIRMSGMGVALAPMVGKIMAKMMASEQEPFS</sequence>